<dbReference type="Proteomes" id="UP001597286">
    <property type="component" value="Unassembled WGS sequence"/>
</dbReference>
<dbReference type="PANTHER" id="PTHR47628">
    <property type="match status" value="1"/>
</dbReference>
<organism evidence="1 2">
    <name type="scientific">Rhodococcus gannanensis</name>
    <dbReference type="NCBI Taxonomy" id="1960308"/>
    <lineage>
        <taxon>Bacteria</taxon>
        <taxon>Bacillati</taxon>
        <taxon>Actinomycetota</taxon>
        <taxon>Actinomycetes</taxon>
        <taxon>Mycobacteriales</taxon>
        <taxon>Nocardiaceae</taxon>
        <taxon>Rhodococcus</taxon>
    </lineage>
</organism>
<proteinExistence type="predicted"/>
<protein>
    <submittedName>
        <fullName evidence="1">Transporter substrate-binding protein</fullName>
    </submittedName>
</protein>
<accession>A0ABW4P2I2</accession>
<gene>
    <name evidence="1" type="ORF">ACFSJG_10785</name>
</gene>
<dbReference type="EMBL" id="JBHUFB010000009">
    <property type="protein sequence ID" value="MFD1812702.1"/>
    <property type="molecule type" value="Genomic_DNA"/>
</dbReference>
<evidence type="ECO:0000313" key="2">
    <source>
        <dbReference type="Proteomes" id="UP001597286"/>
    </source>
</evidence>
<dbReference type="SUPFAM" id="SSF53822">
    <property type="entry name" value="Periplasmic binding protein-like I"/>
    <property type="match status" value="1"/>
</dbReference>
<evidence type="ECO:0000313" key="1">
    <source>
        <dbReference type="EMBL" id="MFD1812702.1"/>
    </source>
</evidence>
<name>A0ABW4P2I2_9NOCA</name>
<reference evidence="2" key="1">
    <citation type="journal article" date="2019" name="Int. J. Syst. Evol. Microbiol.">
        <title>The Global Catalogue of Microorganisms (GCM) 10K type strain sequencing project: providing services to taxonomists for standard genome sequencing and annotation.</title>
        <authorList>
            <consortium name="The Broad Institute Genomics Platform"/>
            <consortium name="The Broad Institute Genome Sequencing Center for Infectious Disease"/>
            <person name="Wu L."/>
            <person name="Ma J."/>
        </authorList>
    </citation>
    <scope>NUCLEOTIDE SEQUENCE [LARGE SCALE GENOMIC DNA]</scope>
    <source>
        <strain evidence="2">DT72</strain>
    </source>
</reference>
<keyword evidence="2" id="KW-1185">Reference proteome</keyword>
<dbReference type="InterPro" id="IPR028082">
    <property type="entry name" value="Peripla_BP_I"/>
</dbReference>
<sequence>MKVGMLYSLTGALADMEKSILDGALAAVHEVNRDGGIHGEPMTFAVFDDRSEVASTARGIDHLCREESVDVIVGGYTSASRVAMRPAVHANRTLLMYPTYFEGEESDPRVFYCGASPNQYMVDYLGWIARTLGRRIYVVGSDYIYPRVLGESIDRMGEHWGVETVGSWYAPLGETSFGSVLADIGRKNPSVVVCNLVGRESTTSFYTQFHQAGHTADSLPIAATVTTAIDLAHMPAEVSDGHYMVGTYFSRIESEHNAAYRRSLLDIRGQERTHAAQVGAYNAVHALALAAEQSPSLDPDDLAEALLRVRFDGNPEGLPFYFRSNHYSAHPSYVGRASGGDYEVIAEFPPRLPEPWWEGRVPLTSFS</sequence>
<dbReference type="Gene3D" id="3.40.50.2300">
    <property type="match status" value="2"/>
</dbReference>
<dbReference type="Pfam" id="PF13433">
    <property type="entry name" value="Peripla_BP_5"/>
    <property type="match status" value="1"/>
</dbReference>
<dbReference type="RefSeq" id="WP_378485199.1">
    <property type="nucleotide sequence ID" value="NZ_JBHUFB010000009.1"/>
</dbReference>
<dbReference type="PANTHER" id="PTHR47628:SF1">
    <property type="entry name" value="ALIPHATIC AMIDASE EXPRESSION-REGULATING PROTEIN"/>
    <property type="match status" value="1"/>
</dbReference>
<comment type="caution">
    <text evidence="1">The sequence shown here is derived from an EMBL/GenBank/DDBJ whole genome shotgun (WGS) entry which is preliminary data.</text>
</comment>